<evidence type="ECO:0000256" key="2">
    <source>
        <dbReference type="ARBA" id="ARBA00022840"/>
    </source>
</evidence>
<proteinExistence type="predicted"/>
<dbReference type="InterPro" id="IPR011009">
    <property type="entry name" value="Kinase-like_dom_sf"/>
</dbReference>
<dbReference type="PANTHER" id="PTHR33540:SF1">
    <property type="entry name" value="N-ACETYLMURAMATE_N-ACETYLGLUCOSAMINE KINASE"/>
    <property type="match status" value="1"/>
</dbReference>
<comment type="caution">
    <text evidence="4">The sequence shown here is derived from an EMBL/GenBank/DDBJ whole genome shotgun (WGS) entry which is preliminary data.</text>
</comment>
<evidence type="ECO:0000313" key="4">
    <source>
        <dbReference type="EMBL" id="MEY6432576.1"/>
    </source>
</evidence>
<keyword evidence="1" id="KW-0547">Nucleotide-binding</keyword>
<gene>
    <name evidence="4" type="ORF">ABC977_09185</name>
</gene>
<keyword evidence="5" id="KW-1185">Reference proteome</keyword>
<reference evidence="4 5" key="1">
    <citation type="submission" date="2024-05" db="EMBL/GenBank/DDBJ databases">
        <title>Genome Sequence and Characterization of the New Strain Purple Sulfur Bacterium of Genus Thioalkalicoccus.</title>
        <authorList>
            <person name="Bryantseva I.A."/>
            <person name="Kyndt J.A."/>
            <person name="Imhoff J.F."/>
        </authorList>
    </citation>
    <scope>NUCLEOTIDE SEQUENCE [LARGE SCALE GENOMIC DNA]</scope>
    <source>
        <strain evidence="4 5">Um2</strain>
    </source>
</reference>
<dbReference type="Gene3D" id="3.90.1200.10">
    <property type="match status" value="1"/>
</dbReference>
<sequence>MSDRTMRLTAWLGAQLGAPPLAMTAVAGDASARRYWRIELGHRTLIAMDAPPEREDGRRFARIAAAWRAVGLNLPQVLAADFEQGFLLISDLGTKTFLEVLDAERAERLYRDALGALILIQDRAPTTGLPAYDEALLRRELAIFDDWLLAGLLGLSLRDGELRALATIRDLLVDNALQQPQVAVHRDYHSRNLMVSTPSPGILDFQDAVLGPLTYDLVSLLRDCYIAWPAERVQAWLHDYLDLAQERRILDPGLIDRVPRWMDLMGVQRHLKAAGIFARLKLRDGRPGYLADIPRTLDYVLAVARAYPELAPLADLIDGRVVPAFRAARAGGEERTT</sequence>
<evidence type="ECO:0000259" key="3">
    <source>
        <dbReference type="Pfam" id="PF01636"/>
    </source>
</evidence>
<dbReference type="InterPro" id="IPR002575">
    <property type="entry name" value="Aminoglycoside_PTrfase"/>
</dbReference>
<keyword evidence="2" id="KW-0067">ATP-binding</keyword>
<name>A0ABV4BDI4_9GAMM</name>
<dbReference type="Proteomes" id="UP001564408">
    <property type="component" value="Unassembled WGS sequence"/>
</dbReference>
<protein>
    <submittedName>
        <fullName evidence="4">Phosphotransferase</fullName>
    </submittedName>
</protein>
<dbReference type="SUPFAM" id="SSF56112">
    <property type="entry name" value="Protein kinase-like (PK-like)"/>
    <property type="match status" value="1"/>
</dbReference>
<dbReference type="Gene3D" id="3.30.200.20">
    <property type="entry name" value="Phosphorylase Kinase, domain 1"/>
    <property type="match status" value="1"/>
</dbReference>
<dbReference type="PANTHER" id="PTHR33540">
    <property type="entry name" value="TRNA THREONYLCARBAMOYLADENOSINE BIOSYNTHESIS PROTEIN TSAE"/>
    <property type="match status" value="1"/>
</dbReference>
<dbReference type="RefSeq" id="WP_369666960.1">
    <property type="nucleotide sequence ID" value="NZ_JBDKXB010000009.1"/>
</dbReference>
<accession>A0ABV4BDI4</accession>
<evidence type="ECO:0000256" key="1">
    <source>
        <dbReference type="ARBA" id="ARBA00022741"/>
    </source>
</evidence>
<organism evidence="4 5">
    <name type="scientific">Thioalkalicoccus limnaeus</name>
    <dbReference type="NCBI Taxonomy" id="120681"/>
    <lineage>
        <taxon>Bacteria</taxon>
        <taxon>Pseudomonadati</taxon>
        <taxon>Pseudomonadota</taxon>
        <taxon>Gammaproteobacteria</taxon>
        <taxon>Chromatiales</taxon>
        <taxon>Chromatiaceae</taxon>
        <taxon>Thioalkalicoccus</taxon>
    </lineage>
</organism>
<feature type="domain" description="Aminoglycoside phosphotransferase" evidence="3">
    <location>
        <begin position="24"/>
        <end position="245"/>
    </location>
</feature>
<evidence type="ECO:0000313" key="5">
    <source>
        <dbReference type="Proteomes" id="UP001564408"/>
    </source>
</evidence>
<dbReference type="Pfam" id="PF01636">
    <property type="entry name" value="APH"/>
    <property type="match status" value="1"/>
</dbReference>
<dbReference type="EMBL" id="JBDKXB010000009">
    <property type="protein sequence ID" value="MEY6432576.1"/>
    <property type="molecule type" value="Genomic_DNA"/>
</dbReference>